<organism evidence="1 2">
    <name type="scientific">Bimuria novae-zelandiae CBS 107.79</name>
    <dbReference type="NCBI Taxonomy" id="1447943"/>
    <lineage>
        <taxon>Eukaryota</taxon>
        <taxon>Fungi</taxon>
        <taxon>Dikarya</taxon>
        <taxon>Ascomycota</taxon>
        <taxon>Pezizomycotina</taxon>
        <taxon>Dothideomycetes</taxon>
        <taxon>Pleosporomycetidae</taxon>
        <taxon>Pleosporales</taxon>
        <taxon>Massarineae</taxon>
        <taxon>Didymosphaeriaceae</taxon>
        <taxon>Bimuria</taxon>
    </lineage>
</organism>
<name>A0A6A5VNW2_9PLEO</name>
<dbReference type="AlphaFoldDB" id="A0A6A5VNW2"/>
<sequence>MAVHNPPKYAGLRAQRAATHLLPQGIQRRLGSGIAFGMALLVERFCVAKRGGKRSIHRPRCFLHSPPALYKLCLQIFCIILCIIELDELRNFNCQECI</sequence>
<keyword evidence="2" id="KW-1185">Reference proteome</keyword>
<dbReference type="Proteomes" id="UP000800036">
    <property type="component" value="Unassembled WGS sequence"/>
</dbReference>
<evidence type="ECO:0000313" key="2">
    <source>
        <dbReference type="Proteomes" id="UP000800036"/>
    </source>
</evidence>
<accession>A0A6A5VNW2</accession>
<proteinExistence type="predicted"/>
<evidence type="ECO:0000313" key="1">
    <source>
        <dbReference type="EMBL" id="KAF1978408.1"/>
    </source>
</evidence>
<reference evidence="1" key="1">
    <citation type="journal article" date="2020" name="Stud. Mycol.">
        <title>101 Dothideomycetes genomes: a test case for predicting lifestyles and emergence of pathogens.</title>
        <authorList>
            <person name="Haridas S."/>
            <person name="Albert R."/>
            <person name="Binder M."/>
            <person name="Bloem J."/>
            <person name="Labutti K."/>
            <person name="Salamov A."/>
            <person name="Andreopoulos B."/>
            <person name="Baker S."/>
            <person name="Barry K."/>
            <person name="Bills G."/>
            <person name="Bluhm B."/>
            <person name="Cannon C."/>
            <person name="Castanera R."/>
            <person name="Culley D."/>
            <person name="Daum C."/>
            <person name="Ezra D."/>
            <person name="Gonzalez J."/>
            <person name="Henrissat B."/>
            <person name="Kuo A."/>
            <person name="Liang C."/>
            <person name="Lipzen A."/>
            <person name="Lutzoni F."/>
            <person name="Magnuson J."/>
            <person name="Mondo S."/>
            <person name="Nolan M."/>
            <person name="Ohm R."/>
            <person name="Pangilinan J."/>
            <person name="Park H.-J."/>
            <person name="Ramirez L."/>
            <person name="Alfaro M."/>
            <person name="Sun H."/>
            <person name="Tritt A."/>
            <person name="Yoshinaga Y."/>
            <person name="Zwiers L.-H."/>
            <person name="Turgeon B."/>
            <person name="Goodwin S."/>
            <person name="Spatafora J."/>
            <person name="Crous P."/>
            <person name="Grigoriev I."/>
        </authorList>
    </citation>
    <scope>NUCLEOTIDE SEQUENCE</scope>
    <source>
        <strain evidence="1">CBS 107.79</strain>
    </source>
</reference>
<gene>
    <name evidence="1" type="ORF">BU23DRAFT_223533</name>
</gene>
<protein>
    <submittedName>
        <fullName evidence="1">Uncharacterized protein</fullName>
    </submittedName>
</protein>
<dbReference type="EMBL" id="ML976660">
    <property type="protein sequence ID" value="KAF1978408.1"/>
    <property type="molecule type" value="Genomic_DNA"/>
</dbReference>